<accession>A0A9W6EVY5</accession>
<dbReference type="InterPro" id="IPR028974">
    <property type="entry name" value="TSP_type-3_rpt"/>
</dbReference>
<evidence type="ECO:0000313" key="9">
    <source>
        <dbReference type="EMBL" id="GLB53107.1"/>
    </source>
</evidence>
<evidence type="ECO:0000256" key="3">
    <source>
        <dbReference type="ARBA" id="ARBA00023136"/>
    </source>
</evidence>
<organism evidence="9 10">
    <name type="scientific">Neptunitalea chrysea</name>
    <dbReference type="NCBI Taxonomy" id="1647581"/>
    <lineage>
        <taxon>Bacteria</taxon>
        <taxon>Pseudomonadati</taxon>
        <taxon>Bacteroidota</taxon>
        <taxon>Flavobacteriia</taxon>
        <taxon>Flavobacteriales</taxon>
        <taxon>Flavobacteriaceae</taxon>
        <taxon>Neptunitalea</taxon>
    </lineage>
</organism>
<dbReference type="CDD" id="cd07185">
    <property type="entry name" value="OmpA_C-like"/>
    <property type="match status" value="1"/>
</dbReference>
<comment type="subcellular location">
    <subcellularLocation>
        <location evidence="1">Cell outer membrane</location>
    </subcellularLocation>
</comment>
<dbReference type="Pfam" id="PF00691">
    <property type="entry name" value="OmpA"/>
    <property type="match status" value="1"/>
</dbReference>
<keyword evidence="2 7" id="KW-0732">Signal</keyword>
<evidence type="ECO:0000313" key="10">
    <source>
        <dbReference type="Proteomes" id="UP001143545"/>
    </source>
</evidence>
<feature type="region of interest" description="Disordered" evidence="6">
    <location>
        <begin position="438"/>
        <end position="464"/>
    </location>
</feature>
<evidence type="ECO:0000259" key="8">
    <source>
        <dbReference type="PROSITE" id="PS51123"/>
    </source>
</evidence>
<feature type="chain" id="PRO_5040852757" evidence="7">
    <location>
        <begin position="23"/>
        <end position="464"/>
    </location>
</feature>
<dbReference type="Gene3D" id="4.10.1080.10">
    <property type="entry name" value="TSP type-3 repeat"/>
    <property type="match status" value="1"/>
</dbReference>
<gene>
    <name evidence="9" type="ORF">NBRC110019_21470</name>
</gene>
<dbReference type="GO" id="GO:0005509">
    <property type="term" value="F:calcium ion binding"/>
    <property type="evidence" value="ECO:0007669"/>
    <property type="project" value="InterPro"/>
</dbReference>
<dbReference type="PROSITE" id="PS51123">
    <property type="entry name" value="OMPA_2"/>
    <property type="match status" value="1"/>
</dbReference>
<reference evidence="9" key="1">
    <citation type="submission" date="2022-07" db="EMBL/GenBank/DDBJ databases">
        <title>Taxonomy of Novel Oxalotrophic and Methylotrophic Bacteria.</title>
        <authorList>
            <person name="Sahin N."/>
            <person name="Tani A."/>
        </authorList>
    </citation>
    <scope>NUCLEOTIDE SEQUENCE</scope>
    <source>
        <strain evidence="9">AM327</strain>
    </source>
</reference>
<comment type="caution">
    <text evidence="9">The sequence shown here is derived from an EMBL/GenBank/DDBJ whole genome shotgun (WGS) entry which is preliminary data.</text>
</comment>
<dbReference type="AlphaFoldDB" id="A0A9W6EVY5"/>
<protein>
    <submittedName>
        <fullName evidence="9">Cell envelope biogenesis protein OmpA</fullName>
    </submittedName>
</protein>
<evidence type="ECO:0000256" key="4">
    <source>
        <dbReference type="ARBA" id="ARBA00023237"/>
    </source>
</evidence>
<dbReference type="PANTHER" id="PTHR30329">
    <property type="entry name" value="STATOR ELEMENT OF FLAGELLAR MOTOR COMPLEX"/>
    <property type="match status" value="1"/>
</dbReference>
<dbReference type="InterPro" id="IPR036737">
    <property type="entry name" value="OmpA-like_sf"/>
</dbReference>
<sequence length="464" mass="50354">MKHLNRLVLVFILGLVFTNAQAQDENNPWAVGLGANAVDFYPTNANSQMGSWFSQYFNAKEHWNVLPAVSTFQVSRYVGSNFSVGIRGSINNIKKYGESSVNELKYYGLDAALKYSFQKSLNSGFFDPYLEVGGGYTWMGSDEGLPNYEDGGTVSNPTVNSAVGINFWLSDNFGINVQTGYKHQFGDQAMPHFQHIAGIVFKFGGRDTDGDGIYDKEDACPEIPGLIEFNGCPDSDGDGIEDAKDACPNEAGLEEFMGCPDSDGDGIADKDDKCPKVPGLKTLNGCPDADADGITDADDKCPQVAGPIANGGCPWPDTDKDGVLDKDDQCPSVAGTVANKGCPEVTEKVQKQLNEYAKTILFDSGKASIKEQSQEVLENILDILKEYPSAKFTVEGHTDSVGSETNNQKLSESRALSIKEYLTSHGIEEFRLSAKGYGESKPIDSNKTRAGRANNRRVEINLVK</sequence>
<name>A0A9W6EVY5_9FLAO</name>
<dbReference type="InterPro" id="IPR006665">
    <property type="entry name" value="OmpA-like"/>
</dbReference>
<keyword evidence="10" id="KW-1185">Reference proteome</keyword>
<dbReference type="InterPro" id="IPR006664">
    <property type="entry name" value="OMP_bac"/>
</dbReference>
<feature type="signal peptide" evidence="7">
    <location>
        <begin position="1"/>
        <end position="22"/>
    </location>
</feature>
<dbReference type="GO" id="GO:0009279">
    <property type="term" value="C:cell outer membrane"/>
    <property type="evidence" value="ECO:0007669"/>
    <property type="project" value="UniProtKB-SubCell"/>
</dbReference>
<dbReference type="Pfam" id="PF02412">
    <property type="entry name" value="TSP_3"/>
    <property type="match status" value="4"/>
</dbReference>
<keyword evidence="3 5" id="KW-0472">Membrane</keyword>
<dbReference type="PANTHER" id="PTHR30329:SF21">
    <property type="entry name" value="LIPOPROTEIN YIAD-RELATED"/>
    <property type="match status" value="1"/>
</dbReference>
<dbReference type="PRINTS" id="PR01023">
    <property type="entry name" value="NAFLGMOTY"/>
</dbReference>
<feature type="domain" description="OmpA-like" evidence="8">
    <location>
        <begin position="349"/>
        <end position="464"/>
    </location>
</feature>
<dbReference type="SUPFAM" id="SSF103088">
    <property type="entry name" value="OmpA-like"/>
    <property type="match status" value="1"/>
</dbReference>
<evidence type="ECO:0000256" key="5">
    <source>
        <dbReference type="PROSITE-ProRule" id="PRU00473"/>
    </source>
</evidence>
<dbReference type="InterPro" id="IPR003367">
    <property type="entry name" value="Thrombospondin_3-like_rpt"/>
</dbReference>
<dbReference type="Gene3D" id="3.30.1330.60">
    <property type="entry name" value="OmpA-like domain"/>
    <property type="match status" value="1"/>
</dbReference>
<evidence type="ECO:0000256" key="2">
    <source>
        <dbReference type="ARBA" id="ARBA00022729"/>
    </source>
</evidence>
<dbReference type="PRINTS" id="PR01021">
    <property type="entry name" value="OMPADOMAIN"/>
</dbReference>
<dbReference type="EMBL" id="BRVP01000014">
    <property type="protein sequence ID" value="GLB53107.1"/>
    <property type="molecule type" value="Genomic_DNA"/>
</dbReference>
<dbReference type="RefSeq" id="WP_281754800.1">
    <property type="nucleotide sequence ID" value="NZ_BRVP01000014.1"/>
</dbReference>
<proteinExistence type="predicted"/>
<evidence type="ECO:0000256" key="1">
    <source>
        <dbReference type="ARBA" id="ARBA00004442"/>
    </source>
</evidence>
<dbReference type="InterPro" id="IPR050330">
    <property type="entry name" value="Bact_OuterMem_StrucFunc"/>
</dbReference>
<evidence type="ECO:0000256" key="6">
    <source>
        <dbReference type="SAM" id="MobiDB-lite"/>
    </source>
</evidence>
<evidence type="ECO:0000256" key="7">
    <source>
        <dbReference type="SAM" id="SignalP"/>
    </source>
</evidence>
<dbReference type="Proteomes" id="UP001143545">
    <property type="component" value="Unassembled WGS sequence"/>
</dbReference>
<keyword evidence="4" id="KW-0998">Cell outer membrane</keyword>
<dbReference type="SUPFAM" id="SSF103647">
    <property type="entry name" value="TSP type-3 repeat"/>
    <property type="match status" value="2"/>
</dbReference>
<dbReference type="GO" id="GO:0007155">
    <property type="term" value="P:cell adhesion"/>
    <property type="evidence" value="ECO:0007669"/>
    <property type="project" value="InterPro"/>
</dbReference>